<dbReference type="RefSeq" id="WP_144266251.1">
    <property type="nucleotide sequence ID" value="NZ_FZOQ01000001.1"/>
</dbReference>
<reference evidence="3" key="1">
    <citation type="submission" date="2017-06" db="EMBL/GenBank/DDBJ databases">
        <authorList>
            <person name="Varghese N."/>
            <person name="Submissions S."/>
        </authorList>
    </citation>
    <scope>NUCLEOTIDE SEQUENCE [LARGE SCALE GENOMIC DNA]</scope>
    <source>
        <strain evidence="3">NKM1</strain>
    </source>
</reference>
<evidence type="ECO:0000256" key="1">
    <source>
        <dbReference type="SAM" id="SignalP"/>
    </source>
</evidence>
<evidence type="ECO:0000313" key="2">
    <source>
        <dbReference type="EMBL" id="SNS06385.1"/>
    </source>
</evidence>
<dbReference type="OrthoDB" id="886805at2"/>
<dbReference type="AlphaFoldDB" id="A0A239BED0"/>
<evidence type="ECO:0000313" key="3">
    <source>
        <dbReference type="Proteomes" id="UP000198432"/>
    </source>
</evidence>
<proteinExistence type="predicted"/>
<feature type="signal peptide" evidence="1">
    <location>
        <begin position="1"/>
        <end position="23"/>
    </location>
</feature>
<name>A0A239BED0_9BACT</name>
<feature type="chain" id="PRO_5012828158" evidence="1">
    <location>
        <begin position="24"/>
        <end position="209"/>
    </location>
</feature>
<sequence length="209" mass="24859">MSRMWKWMLPLCLVLLSTGFAAAQSQLERDLADLRAWMQRRSSQADSVIRQEWPSVKQEFKELTYSLDRNTKKMPAKSQEEYQGIKQQYQEWEDRNERTSVSLDGDKLAQWERKMTGTTQISRVKPVHLRDAYTRLLEYTREQRRDWSLRDWEYAEFVFGELNTRKAEVLDLLSGGDKIKIAALQVEFATLKKGREAKDAYEHMREENR</sequence>
<organism evidence="2 3">
    <name type="scientific">Pontibacter ummariensis</name>
    <dbReference type="NCBI Taxonomy" id="1610492"/>
    <lineage>
        <taxon>Bacteria</taxon>
        <taxon>Pseudomonadati</taxon>
        <taxon>Bacteroidota</taxon>
        <taxon>Cytophagia</taxon>
        <taxon>Cytophagales</taxon>
        <taxon>Hymenobacteraceae</taxon>
        <taxon>Pontibacter</taxon>
    </lineage>
</organism>
<keyword evidence="3" id="KW-1185">Reference proteome</keyword>
<protein>
    <submittedName>
        <fullName evidence="2">Uncharacterized protein</fullName>
    </submittedName>
</protein>
<dbReference type="EMBL" id="FZOQ01000001">
    <property type="protein sequence ID" value="SNS06385.1"/>
    <property type="molecule type" value="Genomic_DNA"/>
</dbReference>
<accession>A0A239BED0</accession>
<gene>
    <name evidence="2" type="ORF">SAMN06296052_101352</name>
</gene>
<keyword evidence="1" id="KW-0732">Signal</keyword>
<dbReference type="Proteomes" id="UP000198432">
    <property type="component" value="Unassembled WGS sequence"/>
</dbReference>